<reference evidence="1 2" key="1">
    <citation type="submission" date="2021-06" db="EMBL/GenBank/DDBJ databases">
        <authorList>
            <person name="Palmer J.M."/>
        </authorList>
    </citation>
    <scope>NUCLEOTIDE SEQUENCE [LARGE SCALE GENOMIC DNA]</scope>
    <source>
        <strain evidence="1 2">CL_MEX2019</strain>
        <tissue evidence="1">Muscle</tissue>
    </source>
</reference>
<protein>
    <submittedName>
        <fullName evidence="1">Uncharacterized protein</fullName>
    </submittedName>
</protein>
<keyword evidence="2" id="KW-1185">Reference proteome</keyword>
<dbReference type="Proteomes" id="UP001352852">
    <property type="component" value="Unassembled WGS sequence"/>
</dbReference>
<evidence type="ECO:0000313" key="1">
    <source>
        <dbReference type="EMBL" id="MED6283903.1"/>
    </source>
</evidence>
<dbReference type="EMBL" id="JAHUTJ010050190">
    <property type="protein sequence ID" value="MED6283903.1"/>
    <property type="molecule type" value="Genomic_DNA"/>
</dbReference>
<name>A0ABU7ECF0_9TELE</name>
<sequence length="101" mass="11682">MDVVMRKRAAIALTVIPTARNTNRSLAEQKKTTVQATSKADECAFRRGLRLRQFSFYTERLLVMTFTFYCTADWSCYSVVIWTVVRLQRVIVWACSNHAIV</sequence>
<comment type="caution">
    <text evidence="1">The sequence shown here is derived from an EMBL/GenBank/DDBJ whole genome shotgun (WGS) entry which is preliminary data.</text>
</comment>
<evidence type="ECO:0000313" key="2">
    <source>
        <dbReference type="Proteomes" id="UP001352852"/>
    </source>
</evidence>
<gene>
    <name evidence="1" type="ORF">CHARACLAT_013779</name>
</gene>
<accession>A0ABU7ECF0</accession>
<organism evidence="1 2">
    <name type="scientific">Characodon lateralis</name>
    <dbReference type="NCBI Taxonomy" id="208331"/>
    <lineage>
        <taxon>Eukaryota</taxon>
        <taxon>Metazoa</taxon>
        <taxon>Chordata</taxon>
        <taxon>Craniata</taxon>
        <taxon>Vertebrata</taxon>
        <taxon>Euteleostomi</taxon>
        <taxon>Actinopterygii</taxon>
        <taxon>Neopterygii</taxon>
        <taxon>Teleostei</taxon>
        <taxon>Neoteleostei</taxon>
        <taxon>Acanthomorphata</taxon>
        <taxon>Ovalentaria</taxon>
        <taxon>Atherinomorphae</taxon>
        <taxon>Cyprinodontiformes</taxon>
        <taxon>Goodeidae</taxon>
        <taxon>Characodon</taxon>
    </lineage>
</organism>
<proteinExistence type="predicted"/>